<feature type="signal peptide" evidence="2">
    <location>
        <begin position="1"/>
        <end position="22"/>
    </location>
</feature>
<feature type="chain" id="PRO_5012629688" evidence="2">
    <location>
        <begin position="23"/>
        <end position="196"/>
    </location>
</feature>
<feature type="compositionally biased region" description="Low complexity" evidence="1">
    <location>
        <begin position="142"/>
        <end position="161"/>
    </location>
</feature>
<dbReference type="EMBL" id="NSJZ01000017">
    <property type="protein sequence ID" value="PAU96255.1"/>
    <property type="molecule type" value="Genomic_DNA"/>
</dbReference>
<proteinExistence type="predicted"/>
<reference evidence="3 4" key="1">
    <citation type="submission" date="2017-09" db="EMBL/GenBank/DDBJ databases">
        <title>Paracoccus alkalisoli sp. nov., isolated from saline alkaline soil.</title>
        <authorList>
            <person name="Dong X."/>
            <person name="Zhang G."/>
        </authorList>
    </citation>
    <scope>NUCLEOTIDE SEQUENCE [LARGE SCALE GENOMIC DNA]</scope>
    <source>
        <strain evidence="3 4">WN007</strain>
    </source>
</reference>
<dbReference type="Proteomes" id="UP000218023">
    <property type="component" value="Unassembled WGS sequence"/>
</dbReference>
<comment type="caution">
    <text evidence="3">The sequence shown here is derived from an EMBL/GenBank/DDBJ whole genome shotgun (WGS) entry which is preliminary data.</text>
</comment>
<dbReference type="OrthoDB" id="9870158at2"/>
<keyword evidence="4" id="KW-1185">Reference proteome</keyword>
<evidence type="ECO:0000256" key="1">
    <source>
        <dbReference type="SAM" id="MobiDB-lite"/>
    </source>
</evidence>
<name>A0A2A2GHC3_9RHOB</name>
<evidence type="ECO:0000313" key="4">
    <source>
        <dbReference type="Proteomes" id="UP000218023"/>
    </source>
</evidence>
<feature type="compositionally biased region" description="Gly residues" evidence="1">
    <location>
        <begin position="126"/>
        <end position="139"/>
    </location>
</feature>
<dbReference type="RefSeq" id="WP_095641088.1">
    <property type="nucleotide sequence ID" value="NZ_NSJZ01000017.1"/>
</dbReference>
<gene>
    <name evidence="3" type="ORF">CK240_14685</name>
</gene>
<organism evidence="3 4">
    <name type="scientific">Paracoccus salipaludis</name>
    <dbReference type="NCBI Taxonomy" id="2032623"/>
    <lineage>
        <taxon>Bacteria</taxon>
        <taxon>Pseudomonadati</taxon>
        <taxon>Pseudomonadota</taxon>
        <taxon>Alphaproteobacteria</taxon>
        <taxon>Rhodobacterales</taxon>
        <taxon>Paracoccaceae</taxon>
        <taxon>Paracoccus</taxon>
    </lineage>
</organism>
<dbReference type="AlphaFoldDB" id="A0A2A2GHC3"/>
<feature type="region of interest" description="Disordered" evidence="1">
    <location>
        <begin position="88"/>
        <end position="169"/>
    </location>
</feature>
<evidence type="ECO:0000256" key="2">
    <source>
        <dbReference type="SAM" id="SignalP"/>
    </source>
</evidence>
<keyword evidence="2" id="KW-0732">Signal</keyword>
<sequence>MSHRLIIAASLALPLLAGAARAQDAAPPQSVGVSVDGVVVDVPVDLAARACGVSAGTLLDQWKQLDTQVATMAATSVAADATDLAPVASAEDPQRASGVGPTEQPVPSADASGTEALAQTQPAPSAGGGTGEAVAGPGGDLSPVVAAASPGASAAESPQQALGGGAAPTEGTALSRAAVCEIDAAKAAEAGIRTPG</sequence>
<accession>A0A2A2GHC3</accession>
<evidence type="ECO:0000313" key="3">
    <source>
        <dbReference type="EMBL" id="PAU96255.1"/>
    </source>
</evidence>
<protein>
    <submittedName>
        <fullName evidence="3">Uncharacterized protein</fullName>
    </submittedName>
</protein>